<keyword evidence="2" id="KW-1185">Reference proteome</keyword>
<gene>
    <name evidence="1" type="ORF">SAMN05446927_8086</name>
</gene>
<evidence type="ECO:0000313" key="1">
    <source>
        <dbReference type="EMBL" id="SOE91202.1"/>
    </source>
</evidence>
<protein>
    <submittedName>
        <fullName evidence="1">Uncharacterized protein</fullName>
    </submittedName>
</protein>
<proteinExistence type="predicted"/>
<reference evidence="1 2" key="1">
    <citation type="submission" date="2017-09" db="EMBL/GenBank/DDBJ databases">
        <authorList>
            <person name="Varghese N."/>
            <person name="Submissions S."/>
        </authorList>
    </citation>
    <scope>NUCLEOTIDE SEQUENCE [LARGE SCALE GENOMIC DNA]</scope>
    <source>
        <strain evidence="1 2">OK806</strain>
    </source>
</reference>
<evidence type="ECO:0000313" key="2">
    <source>
        <dbReference type="Proteomes" id="UP000219522"/>
    </source>
</evidence>
<organism evidence="1 2">
    <name type="scientific">Caballeronia arationis</name>
    <dbReference type="NCBI Taxonomy" id="1777142"/>
    <lineage>
        <taxon>Bacteria</taxon>
        <taxon>Pseudomonadati</taxon>
        <taxon>Pseudomonadota</taxon>
        <taxon>Betaproteobacteria</taxon>
        <taxon>Burkholderiales</taxon>
        <taxon>Burkholderiaceae</taxon>
        <taxon>Caballeronia</taxon>
    </lineage>
</organism>
<accession>A0A7Z7IFZ5</accession>
<dbReference type="AlphaFoldDB" id="A0A7Z7IFZ5"/>
<name>A0A7Z7IFZ5_9BURK</name>
<sequence length="260" mass="28891">MPPPTIDPTDPEALVKELFSDERWAKDQFFEHLSDPLLALCEALAGCFRSMERLKNAAGQINTQRISLVAAFMYGVLDDLVISTKLLLTGKLSAAGNVMRQVVEGIAMSILCSTDDPLIIAWKKKKPIKALYWQKVWNEDQQAQGYLAIDQLNWNADKLGVTDAGVEQLRQAKKRYNAYSHCGTTTITCRVSIEEPGVFHLGGEFDEAKLDLYRAELVSRNALCRLLPGLIQHLTETMTPPGAVVARAVVPAQRADHQEQ</sequence>
<dbReference type="EMBL" id="OCSU01000004">
    <property type="protein sequence ID" value="SOE91202.1"/>
    <property type="molecule type" value="Genomic_DNA"/>
</dbReference>
<dbReference type="RefSeq" id="WP_097191010.1">
    <property type="nucleotide sequence ID" value="NZ_OCSU01000004.1"/>
</dbReference>
<dbReference type="Proteomes" id="UP000219522">
    <property type="component" value="Unassembled WGS sequence"/>
</dbReference>
<comment type="caution">
    <text evidence="1">The sequence shown here is derived from an EMBL/GenBank/DDBJ whole genome shotgun (WGS) entry which is preliminary data.</text>
</comment>